<proteinExistence type="predicted"/>
<dbReference type="EMBL" id="CADCTW010000139">
    <property type="protein sequence ID" value="CAA9340341.1"/>
    <property type="molecule type" value="Genomic_DNA"/>
</dbReference>
<reference evidence="1" key="1">
    <citation type="submission" date="2020-02" db="EMBL/GenBank/DDBJ databases">
        <authorList>
            <person name="Meier V. D."/>
        </authorList>
    </citation>
    <scope>NUCLEOTIDE SEQUENCE</scope>
    <source>
        <strain evidence="1">AVDCRST_MAG68</strain>
    </source>
</reference>
<dbReference type="AlphaFoldDB" id="A0A6J4LRX2"/>
<protein>
    <recommendedName>
        <fullName evidence="2">Zn-ribbon-containing, possibly RNA-binding protein and truncated derivatives</fullName>
    </recommendedName>
</protein>
<name>A0A6J4LRX2_9BACT</name>
<dbReference type="PANTHER" id="PTHR36456">
    <property type="entry name" value="UPF0232 PROTEIN SCO3875"/>
    <property type="match status" value="1"/>
</dbReference>
<evidence type="ECO:0000313" key="1">
    <source>
        <dbReference type="EMBL" id="CAA9340341.1"/>
    </source>
</evidence>
<evidence type="ECO:0008006" key="2">
    <source>
        <dbReference type="Google" id="ProtNLM"/>
    </source>
</evidence>
<organism evidence="1">
    <name type="scientific">uncultured Gemmatimonadota bacterium</name>
    <dbReference type="NCBI Taxonomy" id="203437"/>
    <lineage>
        <taxon>Bacteria</taxon>
        <taxon>Pseudomonadati</taxon>
        <taxon>Gemmatimonadota</taxon>
        <taxon>environmental samples</taxon>
    </lineage>
</organism>
<dbReference type="PANTHER" id="PTHR36456:SF1">
    <property type="entry name" value="UPF0232 PROTEIN SCO3875"/>
    <property type="match status" value="1"/>
</dbReference>
<sequence length="125" mass="13402">MTRIRDPHAGQPQSVGDLVSRFLDRSGLAPKVEAASIVTEWTDKVGPQISAVTEALRVSEGTLFVAVATSAWMMELNLMKGELMRRINAGKGEGRIRQLVFVMGNGERGAGSGGPATAQPERRIV</sequence>
<dbReference type="InterPro" id="IPR007922">
    <property type="entry name" value="DciA-like"/>
</dbReference>
<accession>A0A6J4LRX2</accession>
<gene>
    <name evidence="1" type="ORF">AVDCRST_MAG68-2981</name>
</gene>
<dbReference type="Pfam" id="PF05258">
    <property type="entry name" value="DciA"/>
    <property type="match status" value="1"/>
</dbReference>